<sequence length="67" mass="7111">MPSVGAELARDGNFETAIAGKPCSHKDFCLDADRRLSPIPSVGAKLARDGDFEIAIAGKPCSYRFGI</sequence>
<evidence type="ECO:0000313" key="2">
    <source>
        <dbReference type="Proteomes" id="UP000245056"/>
    </source>
</evidence>
<evidence type="ECO:0000313" key="1">
    <source>
        <dbReference type="EMBL" id="PWE39262.1"/>
    </source>
</evidence>
<reference evidence="1 2" key="1">
    <citation type="submission" date="2018-05" db="EMBL/GenBank/DDBJ databases">
        <title>Genome sequences of two Antarctic strains of Pseudomonas prosekii: insights into adaptation to extreme conditions.</title>
        <authorList>
            <person name="Snopkova K."/>
            <person name="Dufkova K."/>
            <person name="Cejkova D."/>
            <person name="Sedlacek I."/>
            <person name="Smajs D."/>
        </authorList>
    </citation>
    <scope>NUCLEOTIDE SEQUENCE [LARGE SCALE GENOMIC DNA]</scope>
    <source>
        <strain evidence="1 2">P2673</strain>
    </source>
</reference>
<name>A0A2U2D0Q6_9PSED</name>
<dbReference type="EMBL" id="QFAW01000059">
    <property type="protein sequence ID" value="PWE39262.1"/>
    <property type="molecule type" value="Genomic_DNA"/>
</dbReference>
<gene>
    <name evidence="1" type="ORF">C9I49_26440</name>
</gene>
<comment type="caution">
    <text evidence="1">The sequence shown here is derived from an EMBL/GenBank/DDBJ whole genome shotgun (WGS) entry which is preliminary data.</text>
</comment>
<accession>A0A2U2D0Q6</accession>
<organism evidence="1 2">
    <name type="scientific">Pseudomonas prosekii</name>
    <dbReference type="NCBI Taxonomy" id="1148509"/>
    <lineage>
        <taxon>Bacteria</taxon>
        <taxon>Pseudomonadati</taxon>
        <taxon>Pseudomonadota</taxon>
        <taxon>Gammaproteobacteria</taxon>
        <taxon>Pseudomonadales</taxon>
        <taxon>Pseudomonadaceae</taxon>
        <taxon>Pseudomonas</taxon>
    </lineage>
</organism>
<dbReference type="Proteomes" id="UP000245056">
    <property type="component" value="Unassembled WGS sequence"/>
</dbReference>
<dbReference type="AlphaFoldDB" id="A0A2U2D0Q6"/>
<proteinExistence type="predicted"/>
<protein>
    <submittedName>
        <fullName evidence="1">Uncharacterized protein</fullName>
    </submittedName>
</protein>